<dbReference type="InterPro" id="IPR002110">
    <property type="entry name" value="Ankyrin_rpt"/>
</dbReference>
<dbReference type="InterPro" id="IPR036770">
    <property type="entry name" value="Ankyrin_rpt-contain_sf"/>
</dbReference>
<evidence type="ECO:0000313" key="1">
    <source>
        <dbReference type="EMBL" id="KAK8840782.1"/>
    </source>
</evidence>
<gene>
    <name evidence="1" type="ORF">M9Y10_027604</name>
</gene>
<keyword evidence="2" id="KW-1185">Reference proteome</keyword>
<dbReference type="Gene3D" id="1.25.40.20">
    <property type="entry name" value="Ankyrin repeat-containing domain"/>
    <property type="match status" value="1"/>
</dbReference>
<dbReference type="SUPFAM" id="SSF48403">
    <property type="entry name" value="Ankyrin repeat"/>
    <property type="match status" value="1"/>
</dbReference>
<dbReference type="EMBL" id="JAPFFF010000043">
    <property type="protein sequence ID" value="KAK8840782.1"/>
    <property type="molecule type" value="Genomic_DNA"/>
</dbReference>
<dbReference type="Proteomes" id="UP001470230">
    <property type="component" value="Unassembled WGS sequence"/>
</dbReference>
<comment type="caution">
    <text evidence="1">The sequence shown here is derived from an EMBL/GenBank/DDBJ whole genome shotgun (WGS) entry which is preliminary data.</text>
</comment>
<sequence length="152" mass="17832">MLINSNKIDFKVKLIDIIYYKKFGKEKEIISDLYDFHLRSKISNDMLIQNYTTYLHLAAANRNPKILQAFLEKRLIDLNIEDDLGNTPLIDACILNKRSNVELLFKMDDLDYHHCNKDGKDALHILDPSLIDDDDVKDKNEYLRKLLTYLGK</sequence>
<protein>
    <submittedName>
        <fullName evidence="1">Transient receptor putative cation channel subfamily A member 1</fullName>
    </submittedName>
</protein>
<evidence type="ECO:0000313" key="2">
    <source>
        <dbReference type="Proteomes" id="UP001470230"/>
    </source>
</evidence>
<dbReference type="Pfam" id="PF12796">
    <property type="entry name" value="Ank_2"/>
    <property type="match status" value="1"/>
</dbReference>
<proteinExistence type="predicted"/>
<keyword evidence="1" id="KW-0675">Receptor</keyword>
<reference evidence="1 2" key="1">
    <citation type="submission" date="2024-04" db="EMBL/GenBank/DDBJ databases">
        <title>Tritrichomonas musculus Genome.</title>
        <authorList>
            <person name="Alves-Ferreira E."/>
            <person name="Grigg M."/>
            <person name="Lorenzi H."/>
            <person name="Galac M."/>
        </authorList>
    </citation>
    <scope>NUCLEOTIDE SEQUENCE [LARGE SCALE GENOMIC DNA]</scope>
    <source>
        <strain evidence="1 2">EAF2021</strain>
    </source>
</reference>
<name>A0ABR2H5C9_9EUKA</name>
<organism evidence="1 2">
    <name type="scientific">Tritrichomonas musculus</name>
    <dbReference type="NCBI Taxonomy" id="1915356"/>
    <lineage>
        <taxon>Eukaryota</taxon>
        <taxon>Metamonada</taxon>
        <taxon>Parabasalia</taxon>
        <taxon>Tritrichomonadida</taxon>
        <taxon>Tritrichomonadidae</taxon>
        <taxon>Tritrichomonas</taxon>
    </lineage>
</organism>
<accession>A0ABR2H5C9</accession>